<organism evidence="1 2">
    <name type="scientific">Paramecium sonneborni</name>
    <dbReference type="NCBI Taxonomy" id="65129"/>
    <lineage>
        <taxon>Eukaryota</taxon>
        <taxon>Sar</taxon>
        <taxon>Alveolata</taxon>
        <taxon>Ciliophora</taxon>
        <taxon>Intramacronucleata</taxon>
        <taxon>Oligohymenophorea</taxon>
        <taxon>Peniculida</taxon>
        <taxon>Parameciidae</taxon>
        <taxon>Paramecium</taxon>
    </lineage>
</organism>
<comment type="caution">
    <text evidence="1">The sequence shown here is derived from an EMBL/GenBank/DDBJ whole genome shotgun (WGS) entry which is preliminary data.</text>
</comment>
<evidence type="ECO:0000313" key="2">
    <source>
        <dbReference type="Proteomes" id="UP000692954"/>
    </source>
</evidence>
<sequence>MKSLLKYVACTTFDDTSIQKQQKPKLKKVLRQNKIFQNQLNVPNYQDNKIKTEYSYEENSNQNISQNIDDELEEQLQNKESDADNIISLNQGSINEQTNNQMIQEGTFTFNQQPLLHISLTYNQQHFIIPIYDYSSELTIKQSLVQLNLSQQNLQKVYMICIKHLQYYMKTLEAFWLNKTSEKVDNIYFLQTLMNEQSYIQTRNQNSFWIKKKEIKNGQIQIDIEDKEKEYRLIFSKFKILQFIQSQKLLNIGKKFLIDLGKSEDFNKIIERFSNDNQLTQKSRDELKILLQNELISMFQ</sequence>
<keyword evidence="2" id="KW-1185">Reference proteome</keyword>
<reference evidence="1" key="1">
    <citation type="submission" date="2021-01" db="EMBL/GenBank/DDBJ databases">
        <authorList>
            <consortium name="Genoscope - CEA"/>
            <person name="William W."/>
        </authorList>
    </citation>
    <scope>NUCLEOTIDE SEQUENCE</scope>
</reference>
<name>A0A8S1MEW1_9CILI</name>
<dbReference type="EMBL" id="CAJJDN010000033">
    <property type="protein sequence ID" value="CAD8075166.1"/>
    <property type="molecule type" value="Genomic_DNA"/>
</dbReference>
<accession>A0A8S1MEW1</accession>
<dbReference type="Proteomes" id="UP000692954">
    <property type="component" value="Unassembled WGS sequence"/>
</dbReference>
<proteinExistence type="predicted"/>
<gene>
    <name evidence="1" type="ORF">PSON_ATCC_30995.1.T0330090</name>
</gene>
<protein>
    <submittedName>
        <fullName evidence="1">Uncharacterized protein</fullName>
    </submittedName>
</protein>
<dbReference type="AlphaFoldDB" id="A0A8S1MEW1"/>
<dbReference type="OrthoDB" id="308301at2759"/>
<evidence type="ECO:0000313" key="1">
    <source>
        <dbReference type="EMBL" id="CAD8075166.1"/>
    </source>
</evidence>